<evidence type="ECO:0000313" key="3">
    <source>
        <dbReference type="EMBL" id="MCP2261762.1"/>
    </source>
</evidence>
<feature type="domain" description="XdhC Rossmann" evidence="2">
    <location>
        <begin position="210"/>
        <end position="352"/>
    </location>
</feature>
<dbReference type="PANTHER" id="PTHR30388:SF4">
    <property type="entry name" value="MOLYBDENUM COFACTOR INSERTION CHAPERONE PAOD"/>
    <property type="match status" value="1"/>
</dbReference>
<dbReference type="InterPro" id="IPR052698">
    <property type="entry name" value="MoCofactor_Util/Proc"/>
</dbReference>
<name>A0ABT1I1U8_STRSD</name>
<dbReference type="Proteomes" id="UP001205311">
    <property type="component" value="Unassembled WGS sequence"/>
</dbReference>
<comment type="caution">
    <text evidence="3">The sequence shown here is derived from an EMBL/GenBank/DDBJ whole genome shotgun (WGS) entry which is preliminary data.</text>
</comment>
<dbReference type="Pfam" id="PF02625">
    <property type="entry name" value="XdhC_CoxI"/>
    <property type="match status" value="2"/>
</dbReference>
<keyword evidence="4" id="KW-1185">Reference proteome</keyword>
<dbReference type="RefSeq" id="WP_253672880.1">
    <property type="nucleotide sequence ID" value="NZ_JAMTCP010000048.1"/>
</dbReference>
<feature type="domain" description="XdhC- CoxI" evidence="1">
    <location>
        <begin position="11"/>
        <end position="78"/>
    </location>
</feature>
<proteinExistence type="predicted"/>
<gene>
    <name evidence="3" type="ORF">LX15_005488</name>
</gene>
<organism evidence="3 4">
    <name type="scientific">Streptoalloteichus tenebrarius (strain ATCC 17920 / DSM 40477 / JCM 4838 / CBS 697.72 / NBRC 16177 / NCIMB 11028 / NRRL B-12390 / A12253. 1 / ISP 5477)</name>
    <name type="common">Streptomyces tenebrarius</name>
    <dbReference type="NCBI Taxonomy" id="1933"/>
    <lineage>
        <taxon>Bacteria</taxon>
        <taxon>Bacillati</taxon>
        <taxon>Actinomycetota</taxon>
        <taxon>Actinomycetes</taxon>
        <taxon>Pseudonocardiales</taxon>
        <taxon>Pseudonocardiaceae</taxon>
        <taxon>Streptoalloteichus</taxon>
    </lineage>
</organism>
<dbReference type="PANTHER" id="PTHR30388">
    <property type="entry name" value="ALDEHYDE OXIDOREDUCTASE MOLYBDENUM COFACTOR ASSEMBLY PROTEIN"/>
    <property type="match status" value="1"/>
</dbReference>
<dbReference type="Pfam" id="PF13478">
    <property type="entry name" value="XdhC_C"/>
    <property type="match status" value="1"/>
</dbReference>
<dbReference type="EMBL" id="JAMTCP010000048">
    <property type="protein sequence ID" value="MCP2261762.1"/>
    <property type="molecule type" value="Genomic_DNA"/>
</dbReference>
<feature type="domain" description="XdhC- CoxI" evidence="1">
    <location>
        <begin position="129"/>
        <end position="187"/>
    </location>
</feature>
<sequence>MRDIATQVLDWDAAGQPYAVASVVAVRGSAPRELGAAMAVRADGAVVGSVSGGCVEAAVYELARRALAEGRPLTESYGVAGESADDPFAPSLTCGGELDVFVQPMRRPASGPVAEALRVAEAARRVGEEAGEPVALVRVVRGPAAVLGAALAVYRDRHSGTTGDPARDSVVVAEARAALDQGVTGLRDVCADGTTEFTVFVESWVTAPRMLVFGAIDYAAAVAAVGRFLGYRVTVCDARPVFATPARFPQAHEVVVEWPHRYLARTPTDERTVVCVLTHDPKFDVPVLVEALRRPLAYVGALGSRRTHEDRTRRLRAAGVTDAELARLRSPIGLDLGARTAEETAVSIAAEIVAVRRGGGGAPLSTTDGPIHHETVRAVRP</sequence>
<evidence type="ECO:0000259" key="1">
    <source>
        <dbReference type="Pfam" id="PF02625"/>
    </source>
</evidence>
<accession>A0ABT1I1U8</accession>
<dbReference type="InterPro" id="IPR003777">
    <property type="entry name" value="XdhC_CoxI"/>
</dbReference>
<protein>
    <submittedName>
        <fullName evidence="3">Xanthine dehydrogenase accessory factor</fullName>
    </submittedName>
</protein>
<dbReference type="InterPro" id="IPR027051">
    <property type="entry name" value="XdhC_Rossmann_dom"/>
</dbReference>
<reference evidence="3 4" key="1">
    <citation type="submission" date="2022-06" db="EMBL/GenBank/DDBJ databases">
        <title>Genomic Encyclopedia of Archaeal and Bacterial Type Strains, Phase II (KMG-II): from individual species to whole genera.</title>
        <authorList>
            <person name="Goeker M."/>
        </authorList>
    </citation>
    <scope>NUCLEOTIDE SEQUENCE [LARGE SCALE GENOMIC DNA]</scope>
    <source>
        <strain evidence="3 4">DSM 40477</strain>
    </source>
</reference>
<evidence type="ECO:0000259" key="2">
    <source>
        <dbReference type="Pfam" id="PF13478"/>
    </source>
</evidence>
<dbReference type="Gene3D" id="3.40.50.720">
    <property type="entry name" value="NAD(P)-binding Rossmann-like Domain"/>
    <property type="match status" value="1"/>
</dbReference>
<evidence type="ECO:0000313" key="4">
    <source>
        <dbReference type="Proteomes" id="UP001205311"/>
    </source>
</evidence>